<accession>A0AC34R8C7</accession>
<sequence length="119" mass="13544">MKLLILGLCFGIVVFGSPIIGMPTPSYLPQENYGENSDPTMDIMPIQNDPRQVIDDAEMMPDMTNSSNTDPFVGNDGQMNMMPFHPHPRHGGRMKHDQKHQMMDSSQVRDMDDDMNQQY</sequence>
<dbReference type="WBParaSite" id="JU765_v2.g4358.t1">
    <property type="protein sequence ID" value="JU765_v2.g4358.t1"/>
    <property type="gene ID" value="JU765_v2.g4358"/>
</dbReference>
<organism evidence="1 2">
    <name type="scientific">Panagrolaimus sp. JU765</name>
    <dbReference type="NCBI Taxonomy" id="591449"/>
    <lineage>
        <taxon>Eukaryota</taxon>
        <taxon>Metazoa</taxon>
        <taxon>Ecdysozoa</taxon>
        <taxon>Nematoda</taxon>
        <taxon>Chromadorea</taxon>
        <taxon>Rhabditida</taxon>
        <taxon>Tylenchina</taxon>
        <taxon>Panagrolaimomorpha</taxon>
        <taxon>Panagrolaimoidea</taxon>
        <taxon>Panagrolaimidae</taxon>
        <taxon>Panagrolaimus</taxon>
    </lineage>
</organism>
<evidence type="ECO:0000313" key="1">
    <source>
        <dbReference type="Proteomes" id="UP000887576"/>
    </source>
</evidence>
<name>A0AC34R8C7_9BILA</name>
<reference evidence="2" key="1">
    <citation type="submission" date="2022-11" db="UniProtKB">
        <authorList>
            <consortium name="WormBaseParasite"/>
        </authorList>
    </citation>
    <scope>IDENTIFICATION</scope>
</reference>
<proteinExistence type="predicted"/>
<evidence type="ECO:0000313" key="2">
    <source>
        <dbReference type="WBParaSite" id="JU765_v2.g4358.t1"/>
    </source>
</evidence>
<protein>
    <submittedName>
        <fullName evidence="2">Amelogenin</fullName>
    </submittedName>
</protein>
<dbReference type="Proteomes" id="UP000887576">
    <property type="component" value="Unplaced"/>
</dbReference>